<gene>
    <name evidence="2" type="primary">LOC139353136</name>
</gene>
<evidence type="ECO:0008006" key="3">
    <source>
        <dbReference type="Google" id="ProtNLM"/>
    </source>
</evidence>
<name>A0ABM4TRG7_DROSZ</name>
<dbReference type="GeneID" id="139353136"/>
<organism evidence="1 2">
    <name type="scientific">Drosophila suzukii</name>
    <name type="common">Spotted-wing drosophila fruit fly</name>
    <dbReference type="NCBI Taxonomy" id="28584"/>
    <lineage>
        <taxon>Eukaryota</taxon>
        <taxon>Metazoa</taxon>
        <taxon>Ecdysozoa</taxon>
        <taxon>Arthropoda</taxon>
        <taxon>Hexapoda</taxon>
        <taxon>Insecta</taxon>
        <taxon>Pterygota</taxon>
        <taxon>Neoptera</taxon>
        <taxon>Endopterygota</taxon>
        <taxon>Diptera</taxon>
        <taxon>Brachycera</taxon>
        <taxon>Muscomorpha</taxon>
        <taxon>Ephydroidea</taxon>
        <taxon>Drosophilidae</taxon>
        <taxon>Drosophila</taxon>
        <taxon>Sophophora</taxon>
    </lineage>
</organism>
<proteinExistence type="predicted"/>
<reference evidence="2" key="1">
    <citation type="submission" date="2025-08" db="UniProtKB">
        <authorList>
            <consortium name="RefSeq"/>
        </authorList>
    </citation>
    <scope>IDENTIFICATION</scope>
</reference>
<evidence type="ECO:0000313" key="1">
    <source>
        <dbReference type="Proteomes" id="UP001652628"/>
    </source>
</evidence>
<sequence>MEDAGGLSSNQYSFRKGISTLDAIERVTNIASKAIAGTRWKGGTKKYCLVVTLGIRNALNSADWGRALKALRSFNIPEYLPNVVHSYLSKRELVLETSVGSRTYEVTAGAPQGFGTRCSEAPTAEQHQYSWLRR</sequence>
<keyword evidence="1" id="KW-1185">Reference proteome</keyword>
<evidence type="ECO:0000313" key="2">
    <source>
        <dbReference type="RefSeq" id="XP_070852564.1"/>
    </source>
</evidence>
<protein>
    <recommendedName>
        <fullName evidence="3">Reverse transcriptase</fullName>
    </recommendedName>
</protein>
<dbReference type="Proteomes" id="UP001652628">
    <property type="component" value="Chromosome 3"/>
</dbReference>
<accession>A0ABM4TRG7</accession>
<dbReference type="RefSeq" id="XP_070852564.1">
    <property type="nucleotide sequence ID" value="XM_070996463.1"/>
</dbReference>